<feature type="domain" description="CHAT" evidence="2">
    <location>
        <begin position="161"/>
        <end position="315"/>
    </location>
</feature>
<dbReference type="InterPro" id="IPR024983">
    <property type="entry name" value="CHAT_dom"/>
</dbReference>
<protein>
    <recommendedName>
        <fullName evidence="2">CHAT domain-containing protein</fullName>
    </recommendedName>
</protein>
<evidence type="ECO:0000313" key="4">
    <source>
        <dbReference type="Proteomes" id="UP001144471"/>
    </source>
</evidence>
<proteinExistence type="predicted"/>
<evidence type="ECO:0000313" key="3">
    <source>
        <dbReference type="EMBL" id="GLI57376.1"/>
    </source>
</evidence>
<reference evidence="3" key="1">
    <citation type="submission" date="2022-12" db="EMBL/GenBank/DDBJ databases">
        <title>Reference genome sequencing for broad-spectrum identification of bacterial and archaeal isolates by mass spectrometry.</title>
        <authorList>
            <person name="Sekiguchi Y."/>
            <person name="Tourlousse D.M."/>
        </authorList>
    </citation>
    <scope>NUCLEOTIDE SEQUENCE</scope>
    <source>
        <strain evidence="3">10succ1</strain>
    </source>
</reference>
<feature type="coiled-coil region" evidence="1">
    <location>
        <begin position="54"/>
        <end position="106"/>
    </location>
</feature>
<evidence type="ECO:0000256" key="1">
    <source>
        <dbReference type="SAM" id="Coils"/>
    </source>
</evidence>
<accession>A0A9W6LNH9</accession>
<name>A0A9W6LNH9_9FUSO</name>
<dbReference type="RefSeq" id="WP_281836956.1">
    <property type="nucleotide sequence ID" value="NZ_BSDY01000016.1"/>
</dbReference>
<dbReference type="Pfam" id="PF12770">
    <property type="entry name" value="CHAT"/>
    <property type="match status" value="1"/>
</dbReference>
<organism evidence="3 4">
    <name type="scientific">Propionigenium maris DSM 9537</name>
    <dbReference type="NCBI Taxonomy" id="1123000"/>
    <lineage>
        <taxon>Bacteria</taxon>
        <taxon>Fusobacteriati</taxon>
        <taxon>Fusobacteriota</taxon>
        <taxon>Fusobacteriia</taxon>
        <taxon>Fusobacteriales</taxon>
        <taxon>Fusobacteriaceae</taxon>
        <taxon>Propionigenium</taxon>
    </lineage>
</organism>
<keyword evidence="4" id="KW-1185">Reference proteome</keyword>
<keyword evidence="1" id="KW-0175">Coiled coil</keyword>
<sequence length="343" mass="38521">MSVDSYRNTLARLNKEKSKLQEDSVKISERINKICSDINRITRSITKNTSLSSRNSKQRQIETKQKEITRLQKNYAAIQTKIAKKIEDITRATKNLNRALEIYTKKKRTEEINHLRVVSKEKEKQLAMQKELSRNPLTIRMEELPEKIKVLFLASNPKGSTPLSLDEEIRSIKKKIKESEYRDSVEIISEWAVRPLDILQAINEHNPTIIHFSGHGAQSSDLVLSGNTGEAKLVSPEAITQTMKTTSESMKLVVFNSCFSSGQAESVVQHIDLAIGMNKPIGDLAAIVFASQFYSSLGFGHSILKSFEQAKAALMLEGTGEEGTPELFYGEHIDPNGIYLVKG</sequence>
<feature type="coiled-coil region" evidence="1">
    <location>
        <begin position="3"/>
        <end position="30"/>
    </location>
</feature>
<dbReference type="AlphaFoldDB" id="A0A9W6LNH9"/>
<comment type="caution">
    <text evidence="3">The sequence shown here is derived from an EMBL/GenBank/DDBJ whole genome shotgun (WGS) entry which is preliminary data.</text>
</comment>
<dbReference type="Proteomes" id="UP001144471">
    <property type="component" value="Unassembled WGS sequence"/>
</dbReference>
<dbReference type="EMBL" id="BSDY01000016">
    <property type="protein sequence ID" value="GLI57376.1"/>
    <property type="molecule type" value="Genomic_DNA"/>
</dbReference>
<evidence type="ECO:0000259" key="2">
    <source>
        <dbReference type="Pfam" id="PF12770"/>
    </source>
</evidence>
<gene>
    <name evidence="3" type="ORF">PM10SUCC1_28900</name>
</gene>